<feature type="domain" description="2EXR" evidence="1">
    <location>
        <begin position="22"/>
        <end position="146"/>
    </location>
</feature>
<protein>
    <recommendedName>
        <fullName evidence="1">2EXR domain-containing protein</fullName>
    </recommendedName>
</protein>
<dbReference type="InterPro" id="IPR045518">
    <property type="entry name" value="2EXR"/>
</dbReference>
<dbReference type="AlphaFoldDB" id="A0A8K0X1B2"/>
<keyword evidence="3" id="KW-1185">Reference proteome</keyword>
<gene>
    <name evidence="2" type="ORF">B0T11DRAFT_105161</name>
</gene>
<name>A0A8K0X1B2_9PEZI</name>
<comment type="caution">
    <text evidence="2">The sequence shown here is derived from an EMBL/GenBank/DDBJ whole genome shotgun (WGS) entry which is preliminary data.</text>
</comment>
<organism evidence="2 3">
    <name type="scientific">Plectosphaerella cucumerina</name>
    <dbReference type="NCBI Taxonomy" id="40658"/>
    <lineage>
        <taxon>Eukaryota</taxon>
        <taxon>Fungi</taxon>
        <taxon>Dikarya</taxon>
        <taxon>Ascomycota</taxon>
        <taxon>Pezizomycotina</taxon>
        <taxon>Sordariomycetes</taxon>
        <taxon>Hypocreomycetidae</taxon>
        <taxon>Glomerellales</taxon>
        <taxon>Plectosphaerellaceae</taxon>
        <taxon>Plectosphaerella</taxon>
    </lineage>
</organism>
<dbReference type="PANTHER" id="PTHR35910">
    <property type="entry name" value="2EXR DOMAIN-CONTAINING PROTEIN"/>
    <property type="match status" value="1"/>
</dbReference>
<accession>A0A8K0X1B2</accession>
<dbReference type="OrthoDB" id="3469466at2759"/>
<evidence type="ECO:0000313" key="2">
    <source>
        <dbReference type="EMBL" id="KAH7358533.1"/>
    </source>
</evidence>
<dbReference type="Pfam" id="PF20150">
    <property type="entry name" value="2EXR"/>
    <property type="match status" value="1"/>
</dbReference>
<proteinExistence type="predicted"/>
<reference evidence="2" key="1">
    <citation type="journal article" date="2021" name="Nat. Commun.">
        <title>Genetic determinants of endophytism in the Arabidopsis root mycobiome.</title>
        <authorList>
            <person name="Mesny F."/>
            <person name="Miyauchi S."/>
            <person name="Thiergart T."/>
            <person name="Pickel B."/>
            <person name="Atanasova L."/>
            <person name="Karlsson M."/>
            <person name="Huettel B."/>
            <person name="Barry K.W."/>
            <person name="Haridas S."/>
            <person name="Chen C."/>
            <person name="Bauer D."/>
            <person name="Andreopoulos W."/>
            <person name="Pangilinan J."/>
            <person name="LaButti K."/>
            <person name="Riley R."/>
            <person name="Lipzen A."/>
            <person name="Clum A."/>
            <person name="Drula E."/>
            <person name="Henrissat B."/>
            <person name="Kohler A."/>
            <person name="Grigoriev I.V."/>
            <person name="Martin F.M."/>
            <person name="Hacquard S."/>
        </authorList>
    </citation>
    <scope>NUCLEOTIDE SEQUENCE</scope>
    <source>
        <strain evidence="2">MPI-CAGE-AT-0016</strain>
    </source>
</reference>
<dbReference type="EMBL" id="JAGPXD010000004">
    <property type="protein sequence ID" value="KAH7358533.1"/>
    <property type="molecule type" value="Genomic_DNA"/>
</dbReference>
<evidence type="ECO:0000313" key="3">
    <source>
        <dbReference type="Proteomes" id="UP000813385"/>
    </source>
</evidence>
<dbReference type="PANTHER" id="PTHR35910:SF1">
    <property type="entry name" value="2EXR DOMAIN-CONTAINING PROTEIN"/>
    <property type="match status" value="1"/>
</dbReference>
<evidence type="ECO:0000259" key="1">
    <source>
        <dbReference type="Pfam" id="PF20150"/>
    </source>
</evidence>
<dbReference type="Proteomes" id="UP000813385">
    <property type="component" value="Unassembled WGS sequence"/>
</dbReference>
<sequence>MASQSSRSIKLLNTRQKGTGTFPQFPKLPAELRSLIWEQSLCQERLVQVDLVPGSSPADMSEDEMQSYTLPEYQAMLETRASLELSGNFFIVLMNRQEISKLFRVCAESRQAAQRFYRVQLPCYYKQRGNTATEGTFYFHPELDTLSISGQSYLPTFAHMLWEHDPRRVGLINLALPRGSGRPLTSFSRPKTRCLCDNFCPDCAEFTLGTPGPYAAPYRADV</sequence>